<evidence type="ECO:0000313" key="3">
    <source>
        <dbReference type="EMBL" id="MVQ35255.1"/>
    </source>
</evidence>
<gene>
    <name evidence="3" type="ORF">GON05_11370</name>
</gene>
<sequence length="322" mass="35535">MRDLRIQRYEDCFPGGKRLGGASMEVKDKVKQRRLERLRHLRESSEHANVNGSPARATRAMEHVPVPPRQQQVELPLYVDADWKRRMEDPEYAWQQKILMDKTLSGGGPPEDGERGLFAPPSPRKIAVKLLVSCVLFASLYGMFQLNQPWANKGKQFVAASLTQSYDFNALSTWYTNQFGGSPSFIPSFNRVGDEAVKVSTSKRTLYAPVKGSIIKPFDGTNQLGVTLNTAEYAPVYALDTGQVVFSGVSAETGTTVIIRHPGGMQSLYGGLSEVSVETGDWMKVGELVGKASKKDPAKGTLYVAFTRDGRPVNPTDVISFD</sequence>
<evidence type="ECO:0000313" key="4">
    <source>
        <dbReference type="Proteomes" id="UP000467637"/>
    </source>
</evidence>
<dbReference type="PANTHER" id="PTHR21666:SF289">
    <property type="entry name" value="L-ALA--D-GLU ENDOPEPTIDASE"/>
    <property type="match status" value="1"/>
</dbReference>
<dbReference type="InterPro" id="IPR011055">
    <property type="entry name" value="Dup_hybrid_motif"/>
</dbReference>
<name>A0ABW9U7M7_9BACL</name>
<evidence type="ECO:0000259" key="2">
    <source>
        <dbReference type="Pfam" id="PF01551"/>
    </source>
</evidence>
<feature type="domain" description="M23ase beta-sheet core" evidence="2">
    <location>
        <begin position="223"/>
        <end position="315"/>
    </location>
</feature>
<dbReference type="InterPro" id="IPR016047">
    <property type="entry name" value="M23ase_b-sheet_dom"/>
</dbReference>
<dbReference type="EMBL" id="WSEM01000008">
    <property type="protein sequence ID" value="MVQ35255.1"/>
    <property type="molecule type" value="Genomic_DNA"/>
</dbReference>
<organism evidence="3 4">
    <name type="scientific">Paenibacillus anseongense</name>
    <dbReference type="NCBI Taxonomy" id="2682845"/>
    <lineage>
        <taxon>Bacteria</taxon>
        <taxon>Bacillati</taxon>
        <taxon>Bacillota</taxon>
        <taxon>Bacilli</taxon>
        <taxon>Bacillales</taxon>
        <taxon>Paenibacillaceae</taxon>
        <taxon>Paenibacillus</taxon>
    </lineage>
</organism>
<comment type="caution">
    <text evidence="3">The sequence shown here is derived from an EMBL/GenBank/DDBJ whole genome shotgun (WGS) entry which is preliminary data.</text>
</comment>
<dbReference type="Proteomes" id="UP000467637">
    <property type="component" value="Unassembled WGS sequence"/>
</dbReference>
<evidence type="ECO:0000256" key="1">
    <source>
        <dbReference type="ARBA" id="ARBA00022729"/>
    </source>
</evidence>
<proteinExistence type="predicted"/>
<dbReference type="Gene3D" id="2.70.70.10">
    <property type="entry name" value="Glucose Permease (Domain IIA)"/>
    <property type="match status" value="1"/>
</dbReference>
<reference evidence="3 4" key="1">
    <citation type="submission" date="2019-12" db="EMBL/GenBank/DDBJ databases">
        <authorList>
            <person name="Huq M.A."/>
        </authorList>
    </citation>
    <scope>NUCLEOTIDE SEQUENCE [LARGE SCALE GENOMIC DNA]</scope>
    <source>
        <strain evidence="3 4">MAH-34</strain>
    </source>
</reference>
<dbReference type="Pfam" id="PF01551">
    <property type="entry name" value="Peptidase_M23"/>
    <property type="match status" value="1"/>
</dbReference>
<protein>
    <submittedName>
        <fullName evidence="3">Peptidoglycan DD-metalloendopeptidase family protein</fullName>
    </submittedName>
</protein>
<dbReference type="InterPro" id="IPR050570">
    <property type="entry name" value="Cell_wall_metabolism_enzyme"/>
</dbReference>
<dbReference type="CDD" id="cd12797">
    <property type="entry name" value="M23_peptidase"/>
    <property type="match status" value="1"/>
</dbReference>
<dbReference type="SUPFAM" id="SSF51261">
    <property type="entry name" value="Duplicated hybrid motif"/>
    <property type="match status" value="1"/>
</dbReference>
<keyword evidence="1" id="KW-0732">Signal</keyword>
<keyword evidence="4" id="KW-1185">Reference proteome</keyword>
<accession>A0ABW9U7M7</accession>
<dbReference type="PANTHER" id="PTHR21666">
    <property type="entry name" value="PEPTIDASE-RELATED"/>
    <property type="match status" value="1"/>
</dbReference>